<evidence type="ECO:0000313" key="2">
    <source>
        <dbReference type="EMBL" id="RUA22617.1"/>
    </source>
</evidence>
<feature type="region of interest" description="Disordered" evidence="1">
    <location>
        <begin position="68"/>
        <end position="92"/>
    </location>
</feature>
<feature type="compositionally biased region" description="Polar residues" evidence="1">
    <location>
        <begin position="114"/>
        <end position="131"/>
    </location>
</feature>
<reference evidence="2" key="1">
    <citation type="submission" date="2018-12" db="EMBL/GenBank/DDBJ databases">
        <authorList>
            <person name="Jadhav K."/>
            <person name="Kushwaha B."/>
            <person name="Jadhav I."/>
        </authorList>
    </citation>
    <scope>NUCLEOTIDE SEQUENCE [LARGE SCALE GENOMIC DNA]</scope>
    <source>
        <strain evidence="2">SBS 10</strain>
    </source>
</reference>
<protein>
    <submittedName>
        <fullName evidence="2">Uncharacterized protein</fullName>
    </submittedName>
</protein>
<organism evidence="2">
    <name type="scientific">Billgrantia gudaonensis</name>
    <dbReference type="NCBI Taxonomy" id="376427"/>
    <lineage>
        <taxon>Bacteria</taxon>
        <taxon>Pseudomonadati</taxon>
        <taxon>Pseudomonadota</taxon>
        <taxon>Gammaproteobacteria</taxon>
        <taxon>Oceanospirillales</taxon>
        <taxon>Halomonadaceae</taxon>
        <taxon>Billgrantia</taxon>
    </lineage>
</organism>
<accession>A0A432JJ91</accession>
<dbReference type="EMBL" id="RXHI01000013">
    <property type="protein sequence ID" value="RUA22617.1"/>
    <property type="molecule type" value="Genomic_DNA"/>
</dbReference>
<feature type="region of interest" description="Disordered" evidence="1">
    <location>
        <begin position="113"/>
        <end position="136"/>
    </location>
</feature>
<feature type="compositionally biased region" description="Low complexity" evidence="1">
    <location>
        <begin position="69"/>
        <end position="87"/>
    </location>
</feature>
<evidence type="ECO:0000256" key="1">
    <source>
        <dbReference type="SAM" id="MobiDB-lite"/>
    </source>
</evidence>
<dbReference type="AlphaFoldDB" id="A0A432JJ91"/>
<proteinExistence type="predicted"/>
<comment type="caution">
    <text evidence="2">The sequence shown here is derived from an EMBL/GenBank/DDBJ whole genome shotgun (WGS) entry which is preliminary data.</text>
</comment>
<sequence>MGIEVTLERVDWPEWLEQVFNERDYDMTIVAHVEPMDIDIYARDDYYFNYHDAGFPGPVERIEAEQQNAGAPLAAGRGAAPSRRPSGQRLPLSQTTQAIHKAGLKGVYGCAHSSGGSQESPGVSMRMSSTPTFPPPRPASVSWDVVAFGRRDIDACAVRDATPWWYGRSREWTNRLVTGNRLRFGGSCTIGTDHVDEAVLMSRHRLCQRTGLQMPKPWWITSRAC</sequence>
<gene>
    <name evidence="2" type="ORF">DSL92_04870</name>
</gene>
<name>A0A432JJ91_9GAMM</name>